<reference evidence="6 7" key="1">
    <citation type="submission" date="2024-02" db="EMBL/GenBank/DDBJ databases">
        <authorList>
            <person name="Vignale AGUSTIN F."/>
            <person name="Sosa J E."/>
            <person name="Modenutti C."/>
        </authorList>
    </citation>
    <scope>NUCLEOTIDE SEQUENCE [LARGE SCALE GENOMIC DNA]</scope>
</reference>
<dbReference type="Pfam" id="PF03107">
    <property type="entry name" value="C1_2"/>
    <property type="match status" value="4"/>
</dbReference>
<dbReference type="PANTHER" id="PTHR32410:SF216">
    <property type="entry name" value="PHORBOL-ESTER_DAG-TYPE DOMAIN-CONTAINING PROTEIN"/>
    <property type="match status" value="1"/>
</dbReference>
<evidence type="ECO:0000256" key="4">
    <source>
        <dbReference type="ARBA" id="ARBA00022833"/>
    </source>
</evidence>
<dbReference type="InterPro" id="IPR001965">
    <property type="entry name" value="Znf_PHD"/>
</dbReference>
<dbReference type="InterPro" id="IPR043145">
    <property type="entry name" value="Znf_ZZ_sf"/>
</dbReference>
<keyword evidence="3" id="KW-0863">Zinc-finger</keyword>
<keyword evidence="7" id="KW-1185">Reference proteome</keyword>
<dbReference type="SMART" id="SM00249">
    <property type="entry name" value="PHD"/>
    <property type="match status" value="2"/>
</dbReference>
<feature type="domain" description="Zinc finger PHD-type" evidence="5">
    <location>
        <begin position="137"/>
        <end position="202"/>
    </location>
</feature>
<keyword evidence="4" id="KW-0862">Zinc</keyword>
<proteinExistence type="predicted"/>
<evidence type="ECO:0000256" key="2">
    <source>
        <dbReference type="ARBA" id="ARBA00022737"/>
    </source>
</evidence>
<evidence type="ECO:0000256" key="1">
    <source>
        <dbReference type="ARBA" id="ARBA00022723"/>
    </source>
</evidence>
<comment type="caution">
    <text evidence="6">The sequence shown here is derived from an EMBL/GenBank/DDBJ whole genome shotgun (WGS) entry which is preliminary data.</text>
</comment>
<name>A0ABC8RFK0_9AQUA</name>
<dbReference type="GO" id="GO:0008270">
    <property type="term" value="F:zinc ion binding"/>
    <property type="evidence" value="ECO:0007669"/>
    <property type="project" value="UniProtKB-KW"/>
</dbReference>
<dbReference type="InterPro" id="IPR004146">
    <property type="entry name" value="DC1"/>
</dbReference>
<evidence type="ECO:0000313" key="6">
    <source>
        <dbReference type="EMBL" id="CAK9143410.1"/>
    </source>
</evidence>
<evidence type="ECO:0000313" key="7">
    <source>
        <dbReference type="Proteomes" id="UP001642360"/>
    </source>
</evidence>
<dbReference type="PANTHER" id="PTHR32410">
    <property type="entry name" value="CYSTEINE/HISTIDINE-RICH C1 DOMAIN FAMILY PROTEIN"/>
    <property type="match status" value="1"/>
</dbReference>
<dbReference type="Proteomes" id="UP001642360">
    <property type="component" value="Unassembled WGS sequence"/>
</dbReference>
<protein>
    <recommendedName>
        <fullName evidence="5">Zinc finger PHD-type domain-containing protein</fullName>
    </recommendedName>
</protein>
<evidence type="ECO:0000259" key="5">
    <source>
        <dbReference type="SMART" id="SM00249"/>
    </source>
</evidence>
<sequence>MELKNPIHEHPLILKEVHNEKGKKVICYGCREPILDTTYSCKECENYFLHRRCAELPAENKDPRHPGHSLNLLKRSTSKNHSTYMCDVCRGTQAQFTYYCSHCHFNICVLCFLEEPMITLPCHGHQLTLLRRSANFNCNACKLSGKGSSYLCYTCQFWIHKSCALSPTTIELDYHHHHRLNLNYKYVSSKFSDYKDRCNRCRKEIIDGSWAYRCEAQCKYFVHFECAISTLRGGGRKNGAEMKENGKDDLDINLIRLPLAGDSLDLVRYFVEHSNQEETKGETTIDHWTHDHQLILVDKHHNNEMKDVVVLLRIVPHSNAKFVTTLFAKDVLISYMLRIPKGGENDGRI</sequence>
<feature type="domain" description="Zinc finger PHD-type" evidence="5">
    <location>
        <begin position="26"/>
        <end position="90"/>
    </location>
</feature>
<dbReference type="InterPro" id="IPR046349">
    <property type="entry name" value="C1-like_sf"/>
</dbReference>
<dbReference type="AlphaFoldDB" id="A0ABC8RFK0"/>
<accession>A0ABC8RFK0</accession>
<dbReference type="Gene3D" id="3.30.60.90">
    <property type="match status" value="1"/>
</dbReference>
<keyword evidence="2" id="KW-0677">Repeat</keyword>
<dbReference type="SUPFAM" id="SSF57889">
    <property type="entry name" value="Cysteine-rich domain"/>
    <property type="match status" value="2"/>
</dbReference>
<organism evidence="6 7">
    <name type="scientific">Ilex paraguariensis</name>
    <name type="common">yerba mate</name>
    <dbReference type="NCBI Taxonomy" id="185542"/>
    <lineage>
        <taxon>Eukaryota</taxon>
        <taxon>Viridiplantae</taxon>
        <taxon>Streptophyta</taxon>
        <taxon>Embryophyta</taxon>
        <taxon>Tracheophyta</taxon>
        <taxon>Spermatophyta</taxon>
        <taxon>Magnoliopsida</taxon>
        <taxon>eudicotyledons</taxon>
        <taxon>Gunneridae</taxon>
        <taxon>Pentapetalae</taxon>
        <taxon>asterids</taxon>
        <taxon>campanulids</taxon>
        <taxon>Aquifoliales</taxon>
        <taxon>Aquifoliaceae</taxon>
        <taxon>Ilex</taxon>
    </lineage>
</organism>
<gene>
    <name evidence="6" type="ORF">ILEXP_LOCUS11122</name>
</gene>
<evidence type="ECO:0000256" key="3">
    <source>
        <dbReference type="ARBA" id="ARBA00022771"/>
    </source>
</evidence>
<dbReference type="InterPro" id="IPR053192">
    <property type="entry name" value="Vacuole_Formation_Reg"/>
</dbReference>
<keyword evidence="1" id="KW-0479">Metal-binding</keyword>
<dbReference type="EMBL" id="CAUOFW020001300">
    <property type="protein sequence ID" value="CAK9143410.1"/>
    <property type="molecule type" value="Genomic_DNA"/>
</dbReference>